<dbReference type="KEGG" id="acan:ACA1_174450"/>
<dbReference type="RefSeq" id="XP_004356684.1">
    <property type="nucleotide sequence ID" value="XM_004356631.1"/>
</dbReference>
<keyword evidence="3" id="KW-0508">mRNA splicing</keyword>
<dbReference type="GeneID" id="14925812"/>
<dbReference type="Proteomes" id="UP000011083">
    <property type="component" value="Unassembled WGS sequence"/>
</dbReference>
<dbReference type="GO" id="GO:0003723">
    <property type="term" value="F:RNA binding"/>
    <property type="evidence" value="ECO:0007669"/>
    <property type="project" value="TreeGrafter"/>
</dbReference>
<proteinExistence type="inferred from homology"/>
<dbReference type="Pfam" id="PF04889">
    <property type="entry name" value="Cwf_Cwc_15"/>
    <property type="match status" value="1"/>
</dbReference>
<keyword evidence="2" id="KW-0507">mRNA processing</keyword>
<dbReference type="PANTHER" id="PTHR12718:SF2">
    <property type="entry name" value="SPLICEOSOME-ASSOCIATED PROTEIN CWC15 HOMOLOG"/>
    <property type="match status" value="1"/>
</dbReference>
<dbReference type="OMA" id="KYREHGQ"/>
<dbReference type="AlphaFoldDB" id="L8HGU5"/>
<dbReference type="OrthoDB" id="30179at2759"/>
<evidence type="ECO:0000313" key="6">
    <source>
        <dbReference type="Proteomes" id="UP000011083"/>
    </source>
</evidence>
<feature type="region of interest" description="Disordered" evidence="4">
    <location>
        <begin position="1"/>
        <end position="171"/>
    </location>
</feature>
<dbReference type="PANTHER" id="PTHR12718">
    <property type="entry name" value="CELL CYCLE CONTROL PROTEIN CWF15"/>
    <property type="match status" value="1"/>
</dbReference>
<dbReference type="EMBL" id="KB007811">
    <property type="protein sequence ID" value="ELR24784.1"/>
    <property type="molecule type" value="Genomic_DNA"/>
</dbReference>
<keyword evidence="6" id="KW-1185">Reference proteome</keyword>
<feature type="compositionally biased region" description="Basic and acidic residues" evidence="4">
    <location>
        <begin position="100"/>
        <end position="110"/>
    </location>
</feature>
<feature type="compositionally biased region" description="Basic and acidic residues" evidence="4">
    <location>
        <begin position="54"/>
        <end position="80"/>
    </location>
</feature>
<evidence type="ECO:0000256" key="1">
    <source>
        <dbReference type="ARBA" id="ARBA00006644"/>
    </source>
</evidence>
<evidence type="ECO:0000256" key="3">
    <source>
        <dbReference type="ARBA" id="ARBA00023187"/>
    </source>
</evidence>
<dbReference type="InterPro" id="IPR006973">
    <property type="entry name" value="Cwf_Cwc_15"/>
</dbReference>
<dbReference type="STRING" id="1257118.L8HGU5"/>
<sequence length="231" mass="27117">MTSAARPTFNPAKGNTHQGGNRLFAPSAQTSAKDQPGHKELKLRRPGQSAPSDMRAKDLKADLEERERRHFETKGAGRERDEEEEAVPRPPQMIEYKRKRGDEEEKKNIDADDSDSSEDEDDSDDSDDDSEEDDTAELMRELEKIKKEREEERRRQEEERERMEAEKKDEEVKFGNPLLAKGEGDFNVKKRWYEDVVFKNQAKDEPQKKKRFINDTIRNDFHKKFLSKYIQ</sequence>
<dbReference type="GO" id="GO:0045292">
    <property type="term" value="P:mRNA cis splicing, via spliceosome"/>
    <property type="evidence" value="ECO:0007669"/>
    <property type="project" value="TreeGrafter"/>
</dbReference>
<name>L8HGU5_ACACF</name>
<protein>
    <submittedName>
        <fullName evidence="5">Cwf15/Cwc15 cell cycle control protein</fullName>
    </submittedName>
</protein>
<accession>L8HGU5</accession>
<evidence type="ECO:0000256" key="4">
    <source>
        <dbReference type="SAM" id="MobiDB-lite"/>
    </source>
</evidence>
<reference evidence="5 6" key="1">
    <citation type="journal article" date="2013" name="Genome Biol.">
        <title>Genome of Acanthamoeba castellanii highlights extensive lateral gene transfer and early evolution of tyrosine kinase signaling.</title>
        <authorList>
            <person name="Clarke M."/>
            <person name="Lohan A.J."/>
            <person name="Liu B."/>
            <person name="Lagkouvardos I."/>
            <person name="Roy S."/>
            <person name="Zafar N."/>
            <person name="Bertelli C."/>
            <person name="Schilde C."/>
            <person name="Kianianmomeni A."/>
            <person name="Burglin T.R."/>
            <person name="Frech C."/>
            <person name="Turcotte B."/>
            <person name="Kopec K.O."/>
            <person name="Synnott J.M."/>
            <person name="Choo C."/>
            <person name="Paponov I."/>
            <person name="Finkler A."/>
            <person name="Soon Heng Tan C."/>
            <person name="Hutchins A.P."/>
            <person name="Weinmeier T."/>
            <person name="Rattei T."/>
            <person name="Chu J.S."/>
            <person name="Gimenez G."/>
            <person name="Irimia M."/>
            <person name="Rigden D.J."/>
            <person name="Fitzpatrick D.A."/>
            <person name="Lorenzo-Morales J."/>
            <person name="Bateman A."/>
            <person name="Chiu C.H."/>
            <person name="Tang P."/>
            <person name="Hegemann P."/>
            <person name="Fromm H."/>
            <person name="Raoult D."/>
            <person name="Greub G."/>
            <person name="Miranda-Saavedra D."/>
            <person name="Chen N."/>
            <person name="Nash P."/>
            <person name="Ginger M.L."/>
            <person name="Horn M."/>
            <person name="Schaap P."/>
            <person name="Caler L."/>
            <person name="Loftus B."/>
        </authorList>
    </citation>
    <scope>NUCLEOTIDE SEQUENCE [LARGE SCALE GENOMIC DNA]</scope>
    <source>
        <strain evidence="5 6">Neff</strain>
    </source>
</reference>
<feature type="compositionally biased region" description="Basic and acidic residues" evidence="4">
    <location>
        <begin position="137"/>
        <end position="171"/>
    </location>
</feature>
<organism evidence="5 6">
    <name type="scientific">Acanthamoeba castellanii (strain ATCC 30010 / Neff)</name>
    <dbReference type="NCBI Taxonomy" id="1257118"/>
    <lineage>
        <taxon>Eukaryota</taxon>
        <taxon>Amoebozoa</taxon>
        <taxon>Discosea</taxon>
        <taxon>Longamoebia</taxon>
        <taxon>Centramoebida</taxon>
        <taxon>Acanthamoebidae</taxon>
        <taxon>Acanthamoeba</taxon>
    </lineage>
</organism>
<comment type="similarity">
    <text evidence="1">Belongs to the CWC15 family.</text>
</comment>
<evidence type="ECO:0000256" key="2">
    <source>
        <dbReference type="ARBA" id="ARBA00022664"/>
    </source>
</evidence>
<feature type="compositionally biased region" description="Acidic residues" evidence="4">
    <location>
        <begin position="111"/>
        <end position="136"/>
    </location>
</feature>
<gene>
    <name evidence="5" type="ORF">ACA1_174450</name>
</gene>
<evidence type="ECO:0000313" key="5">
    <source>
        <dbReference type="EMBL" id="ELR24784.1"/>
    </source>
</evidence>
<dbReference type="GO" id="GO:0071013">
    <property type="term" value="C:catalytic step 2 spliceosome"/>
    <property type="evidence" value="ECO:0007669"/>
    <property type="project" value="TreeGrafter"/>
</dbReference>
<dbReference type="VEuPathDB" id="AmoebaDB:ACA1_174450"/>